<evidence type="ECO:0000313" key="1">
    <source>
        <dbReference type="EMBL" id="CAL1288899.1"/>
    </source>
</evidence>
<dbReference type="Proteomes" id="UP001497382">
    <property type="component" value="Unassembled WGS sequence"/>
</dbReference>
<protein>
    <submittedName>
        <fullName evidence="1">Uncharacterized protein</fullName>
    </submittedName>
</protein>
<sequence>MMVNELLYIKRNAERNLKIKNRREIGFNLFKYRISLQLKTTEHCRILGKFHT</sequence>
<comment type="caution">
    <text evidence="1">The sequence shown here is derived from an EMBL/GenBank/DDBJ whole genome shotgun (WGS) entry which is preliminary data.</text>
</comment>
<proteinExistence type="predicted"/>
<keyword evidence="2" id="KW-1185">Reference proteome</keyword>
<accession>A0AAV2B090</accession>
<dbReference type="EMBL" id="CAXIEN010000239">
    <property type="protein sequence ID" value="CAL1288899.1"/>
    <property type="molecule type" value="Genomic_DNA"/>
</dbReference>
<name>A0AAV2B090_9ARAC</name>
<gene>
    <name evidence="1" type="ORF">LARSCL_LOCUS15625</name>
</gene>
<evidence type="ECO:0000313" key="2">
    <source>
        <dbReference type="Proteomes" id="UP001497382"/>
    </source>
</evidence>
<reference evidence="1 2" key="1">
    <citation type="submission" date="2024-04" db="EMBL/GenBank/DDBJ databases">
        <authorList>
            <person name="Rising A."/>
            <person name="Reimegard J."/>
            <person name="Sonavane S."/>
            <person name="Akerstrom W."/>
            <person name="Nylinder S."/>
            <person name="Hedman E."/>
            <person name="Kallberg Y."/>
        </authorList>
    </citation>
    <scope>NUCLEOTIDE SEQUENCE [LARGE SCALE GENOMIC DNA]</scope>
</reference>
<organism evidence="1 2">
    <name type="scientific">Larinioides sclopetarius</name>
    <dbReference type="NCBI Taxonomy" id="280406"/>
    <lineage>
        <taxon>Eukaryota</taxon>
        <taxon>Metazoa</taxon>
        <taxon>Ecdysozoa</taxon>
        <taxon>Arthropoda</taxon>
        <taxon>Chelicerata</taxon>
        <taxon>Arachnida</taxon>
        <taxon>Araneae</taxon>
        <taxon>Araneomorphae</taxon>
        <taxon>Entelegynae</taxon>
        <taxon>Araneoidea</taxon>
        <taxon>Araneidae</taxon>
        <taxon>Larinioides</taxon>
    </lineage>
</organism>
<dbReference type="AlphaFoldDB" id="A0AAV2B090"/>